<protein>
    <submittedName>
        <fullName evidence="1">Uncharacterized protein</fullName>
    </submittedName>
</protein>
<evidence type="ECO:0000313" key="1">
    <source>
        <dbReference type="EMBL" id="KKN73850.1"/>
    </source>
</evidence>
<proteinExistence type="predicted"/>
<dbReference type="AlphaFoldDB" id="A0A0F9SY62"/>
<organism evidence="1">
    <name type="scientific">marine sediment metagenome</name>
    <dbReference type="NCBI Taxonomy" id="412755"/>
    <lineage>
        <taxon>unclassified sequences</taxon>
        <taxon>metagenomes</taxon>
        <taxon>ecological metagenomes</taxon>
    </lineage>
</organism>
<name>A0A0F9SY62_9ZZZZ</name>
<accession>A0A0F9SY62</accession>
<reference evidence="1" key="1">
    <citation type="journal article" date="2015" name="Nature">
        <title>Complex archaea that bridge the gap between prokaryotes and eukaryotes.</title>
        <authorList>
            <person name="Spang A."/>
            <person name="Saw J.H."/>
            <person name="Jorgensen S.L."/>
            <person name="Zaremba-Niedzwiedzka K."/>
            <person name="Martijn J."/>
            <person name="Lind A.E."/>
            <person name="van Eijk R."/>
            <person name="Schleper C."/>
            <person name="Guy L."/>
            <person name="Ettema T.J."/>
        </authorList>
    </citation>
    <scope>NUCLEOTIDE SEQUENCE</scope>
</reference>
<gene>
    <name evidence="1" type="ORF">LCGC14_0396520</name>
</gene>
<sequence>MNNPYPETVTDESTSQVFETSLHRAWREGWDDREVVTKELYEALKAIIDECDSEKAAGIVLEAIALYEEGK</sequence>
<comment type="caution">
    <text evidence="1">The sequence shown here is derived from an EMBL/GenBank/DDBJ whole genome shotgun (WGS) entry which is preliminary data.</text>
</comment>
<dbReference type="EMBL" id="LAZR01000336">
    <property type="protein sequence ID" value="KKN73850.1"/>
    <property type="molecule type" value="Genomic_DNA"/>
</dbReference>